<evidence type="ECO:0000313" key="4">
    <source>
        <dbReference type="Proteomes" id="UP000544095"/>
    </source>
</evidence>
<keyword evidence="1" id="KW-0175">Coiled coil</keyword>
<feature type="compositionally biased region" description="Polar residues" evidence="2">
    <location>
        <begin position="365"/>
        <end position="381"/>
    </location>
</feature>
<feature type="compositionally biased region" description="Polar residues" evidence="2">
    <location>
        <begin position="87"/>
        <end position="113"/>
    </location>
</feature>
<feature type="compositionally biased region" description="Low complexity" evidence="2">
    <location>
        <begin position="682"/>
        <end position="696"/>
    </location>
</feature>
<gene>
    <name evidence="3" type="ORF">FPANT_4904</name>
</gene>
<dbReference type="AlphaFoldDB" id="A0A8H5PCR2"/>
<dbReference type="EMBL" id="JAAOAR010000228">
    <property type="protein sequence ID" value="KAF5594209.1"/>
    <property type="molecule type" value="Genomic_DNA"/>
</dbReference>
<proteinExistence type="predicted"/>
<feature type="compositionally biased region" description="Polar residues" evidence="2">
    <location>
        <begin position="169"/>
        <end position="181"/>
    </location>
</feature>
<feature type="compositionally biased region" description="Polar residues" evidence="2">
    <location>
        <begin position="134"/>
        <end position="157"/>
    </location>
</feature>
<keyword evidence="4" id="KW-1185">Reference proteome</keyword>
<reference evidence="3 4" key="1">
    <citation type="submission" date="2020-05" db="EMBL/GenBank/DDBJ databases">
        <title>Identification and distribution of gene clusters putatively required for synthesis of sphingolipid metabolism inhibitors in phylogenetically diverse species of the filamentous fungus Fusarium.</title>
        <authorList>
            <person name="Kim H.-S."/>
            <person name="Busman M."/>
            <person name="Brown D.W."/>
            <person name="Divon H."/>
            <person name="Uhlig S."/>
            <person name="Proctor R.H."/>
        </authorList>
    </citation>
    <scope>NUCLEOTIDE SEQUENCE [LARGE SCALE GENOMIC DNA]</scope>
    <source>
        <strain evidence="3 4">NRRL 25211</strain>
    </source>
</reference>
<dbReference type="Proteomes" id="UP000544095">
    <property type="component" value="Unassembled WGS sequence"/>
</dbReference>
<evidence type="ECO:0000313" key="3">
    <source>
        <dbReference type="EMBL" id="KAF5594209.1"/>
    </source>
</evidence>
<evidence type="ECO:0000256" key="1">
    <source>
        <dbReference type="SAM" id="Coils"/>
    </source>
</evidence>
<feature type="coiled-coil region" evidence="1">
    <location>
        <begin position="630"/>
        <end position="657"/>
    </location>
</feature>
<feature type="region of interest" description="Disordered" evidence="2">
    <location>
        <begin position="681"/>
        <end position="716"/>
    </location>
</feature>
<accession>A0A8H5PCR2</accession>
<feature type="region of interest" description="Disordered" evidence="2">
    <location>
        <begin position="1"/>
        <end position="25"/>
    </location>
</feature>
<evidence type="ECO:0000256" key="2">
    <source>
        <dbReference type="SAM" id="MobiDB-lite"/>
    </source>
</evidence>
<feature type="region of interest" description="Disordered" evidence="2">
    <location>
        <begin position="1040"/>
        <end position="1086"/>
    </location>
</feature>
<feature type="compositionally biased region" description="Polar residues" evidence="2">
    <location>
        <begin position="1040"/>
        <end position="1085"/>
    </location>
</feature>
<feature type="compositionally biased region" description="Polar residues" evidence="2">
    <location>
        <begin position="702"/>
        <end position="716"/>
    </location>
</feature>
<comment type="caution">
    <text evidence="3">The sequence shown here is derived from an EMBL/GenBank/DDBJ whole genome shotgun (WGS) entry which is preliminary data.</text>
</comment>
<feature type="compositionally biased region" description="Polar residues" evidence="2">
    <location>
        <begin position="40"/>
        <end position="71"/>
    </location>
</feature>
<protein>
    <submittedName>
        <fullName evidence="3">Uncharacterized protein</fullName>
    </submittedName>
</protein>
<feature type="region of interest" description="Disordered" evidence="2">
    <location>
        <begin position="361"/>
        <end position="383"/>
    </location>
</feature>
<feature type="region of interest" description="Disordered" evidence="2">
    <location>
        <begin position="285"/>
        <end position="311"/>
    </location>
</feature>
<sequence length="1194" mass="129175">MSEGLPPKPLQPARPLTQLHLSPGSAEEAIASLRVYGTSFPQTAGPQAAQTSTTLQLPTVPVTEQSQQPQTGRAPAKKPRRRQPKKTQVQASTSQLSLPQGSQEVHQPQTEAPPSQKAKQPRKSLKRSIDSVDPSASQEGPATKKPTLQVSQPTQPEIQALPSTAALHVSQQVHQPQTEAPPSQKAKQPRKSLKRSIDSVEPSASQEGPATKKPALKVSQPAQSGVQAPPSTVALQVYQPAQPEVQASPSTVALQVYQPTQPEVQAPPSTAALQVYQPTQSDIQAPASTIDLPPHQPAQQLQSQAPRTAPTPGGWWEVPSFSEAFKQFHRDRCGKEGTLRPFVVQGIINLAIAEHRRLHAARQAAENQGTANPTAPQQETDPVSAGVQALLTLSGGPSPEMGADNQQTAIDLPIDPQLQAEYDASSMDPRAHTLHIGGVRLSQVGLGPDPALPKDDVDGRFKMIEVELKNQVQPGSIPIPPPSLHRPQYKEFVCNTYVMPPGVEDARLQKVLNARNDIVLNERKKLNLSRNNTSAKGTRVRREEKAINLRELTKTLQVQMNWWRLKAVSLGADPGGWNAVSEDLKKTMSADMDKKVCQAESAQVEHLKRIRSSEHSVRNTEIARLNKLDVAKKEKEVQAIMAAIEAKDRERQEAQSQGQELPEMDLDEFIEMTFPDDEAEADTTTAAGDTAKAPAPIKDNQNDSIHANTSGPINTNGVSIESTANIGESADAGGAIESVNTTDVNNTMDVGNPINDNISMAPGNTVDGNAQTMGEGLLKTGNMASVSAMDNTSLLPTNWGHQPYNQTDNTPHMSMDFQGAPLGNYDMLNNGMQNNDMQNNDMQNNDMQNNDMQNNMLNNNMLNNDMLNNGMQAWVPGGTTIDTEFQGGALDGFNSQNNNFLNLGLQDNGFMQSNLQDTPFATDDMQNINITTNGFQRITALDDSTQGSTSFNYPMQDNTPLDASLYGNVSLGNSTQCSTSLDYSVQGNAGFDTSAFSNASMDSGTPYNASFDINFQDNTSVNYGLQGNLPANNGIYGAAPNNNLIQDNASSSTKPQGNGKATNKQKPNRVTKTTKPSRASKSNGRNVKKLETVRREITGADVPGVANPVPSNNFNPAVLARARLDHSDPTDRHAFGGRPLSASQQILTPRACDFANDKHLTYENSFTSEGNKSLFEASYSNYDLYPSDDERNQF</sequence>
<feature type="compositionally biased region" description="Pro residues" evidence="2">
    <location>
        <begin position="1"/>
        <end position="12"/>
    </location>
</feature>
<feature type="compositionally biased region" description="Basic residues" evidence="2">
    <location>
        <begin position="75"/>
        <end position="85"/>
    </location>
</feature>
<feature type="compositionally biased region" description="Polar residues" evidence="2">
    <location>
        <begin position="297"/>
        <end position="306"/>
    </location>
</feature>
<organism evidence="3 4">
    <name type="scientific">Fusarium pseudoanthophilum</name>
    <dbReference type="NCBI Taxonomy" id="48495"/>
    <lineage>
        <taxon>Eukaryota</taxon>
        <taxon>Fungi</taxon>
        <taxon>Dikarya</taxon>
        <taxon>Ascomycota</taxon>
        <taxon>Pezizomycotina</taxon>
        <taxon>Sordariomycetes</taxon>
        <taxon>Hypocreomycetidae</taxon>
        <taxon>Hypocreales</taxon>
        <taxon>Nectriaceae</taxon>
        <taxon>Fusarium</taxon>
        <taxon>Fusarium fujikuroi species complex</taxon>
    </lineage>
</organism>
<name>A0A8H5PCR2_9HYPO</name>
<feature type="region of interest" description="Disordered" evidence="2">
    <location>
        <begin position="40"/>
        <end position="228"/>
    </location>
</feature>